<protein>
    <submittedName>
        <fullName evidence="1">LAME_0F01156g1_1</fullName>
    </submittedName>
</protein>
<gene>
    <name evidence="1" type="ORF">LAME_0F01156G</name>
</gene>
<sequence>MSHDTRLEKRRFKFSEHARQQILNHQLHDQFLLSRSGAINKNLHLLQNDQAARMRLWTEIEAQESLDGNSPLIEHGLRKLREIIITVDSESYCDVEFRTLAARVCEKTVQFYSRRGEHHKSYPFLKFYVHNLLIYDASEALSQELAICCALYISHYAHDISLCLSLLRSQMSDFTLHELCKTLSLVYCIKNEPSCVWFRAMTQIPASSLVRQFLETLPAFEEMKQRTIQMVSSSYNQISISFLSAYWFSGLWADLEPQISQKWSIETLKTGTRVVKFKSKRS</sequence>
<dbReference type="OrthoDB" id="4035094at2759"/>
<dbReference type="AlphaFoldDB" id="A0A1G4JPP1"/>
<evidence type="ECO:0000313" key="1">
    <source>
        <dbReference type="EMBL" id="SCU92711.1"/>
    </source>
</evidence>
<keyword evidence="2" id="KW-1185">Reference proteome</keyword>
<name>A0A1G4JPP1_9SACH</name>
<organism evidence="1 2">
    <name type="scientific">Lachancea meyersii CBS 8951</name>
    <dbReference type="NCBI Taxonomy" id="1266667"/>
    <lineage>
        <taxon>Eukaryota</taxon>
        <taxon>Fungi</taxon>
        <taxon>Dikarya</taxon>
        <taxon>Ascomycota</taxon>
        <taxon>Saccharomycotina</taxon>
        <taxon>Saccharomycetes</taxon>
        <taxon>Saccharomycetales</taxon>
        <taxon>Saccharomycetaceae</taxon>
        <taxon>Lachancea</taxon>
    </lineage>
</organism>
<dbReference type="EMBL" id="LT598477">
    <property type="protein sequence ID" value="SCU92711.1"/>
    <property type="molecule type" value="Genomic_DNA"/>
</dbReference>
<accession>A0A1G4JPP1</accession>
<proteinExistence type="predicted"/>
<evidence type="ECO:0000313" key="2">
    <source>
        <dbReference type="Proteomes" id="UP000191144"/>
    </source>
</evidence>
<dbReference type="Proteomes" id="UP000191144">
    <property type="component" value="Chromosome F"/>
</dbReference>
<reference evidence="2" key="1">
    <citation type="submission" date="2016-03" db="EMBL/GenBank/DDBJ databases">
        <authorList>
            <person name="Devillers Hugo."/>
        </authorList>
    </citation>
    <scope>NUCLEOTIDE SEQUENCE [LARGE SCALE GENOMIC DNA]</scope>
</reference>